<dbReference type="PANTHER" id="PTHR11088:SF89">
    <property type="entry name" value="TRNA DIMETHYLALLYLTRANSFERASE"/>
    <property type="match status" value="1"/>
</dbReference>
<keyword evidence="4 6" id="KW-0547">Nucleotide-binding</keyword>
<keyword evidence="2 6" id="KW-0808">Transferase</keyword>
<evidence type="ECO:0000256" key="5">
    <source>
        <dbReference type="ARBA" id="ARBA00022840"/>
    </source>
</evidence>
<gene>
    <name evidence="8" type="ORF">FH972_024539</name>
</gene>
<dbReference type="GO" id="GO:0009691">
    <property type="term" value="P:cytokinin biosynthetic process"/>
    <property type="evidence" value="ECO:0007669"/>
    <property type="project" value="UniProtKB-KW"/>
</dbReference>
<dbReference type="NCBIfam" id="TIGR00174">
    <property type="entry name" value="miaA"/>
    <property type="match status" value="1"/>
</dbReference>
<organism evidence="8 9">
    <name type="scientific">Carpinus fangiana</name>
    <dbReference type="NCBI Taxonomy" id="176857"/>
    <lineage>
        <taxon>Eukaryota</taxon>
        <taxon>Viridiplantae</taxon>
        <taxon>Streptophyta</taxon>
        <taxon>Embryophyta</taxon>
        <taxon>Tracheophyta</taxon>
        <taxon>Spermatophyta</taxon>
        <taxon>Magnoliopsida</taxon>
        <taxon>eudicotyledons</taxon>
        <taxon>Gunneridae</taxon>
        <taxon>Pentapetalae</taxon>
        <taxon>rosids</taxon>
        <taxon>fabids</taxon>
        <taxon>Fagales</taxon>
        <taxon>Betulaceae</taxon>
        <taxon>Carpinus</taxon>
    </lineage>
</organism>
<evidence type="ECO:0000313" key="9">
    <source>
        <dbReference type="Proteomes" id="UP000327013"/>
    </source>
</evidence>
<feature type="region of interest" description="Disordered" evidence="7">
    <location>
        <begin position="457"/>
        <end position="482"/>
    </location>
</feature>
<dbReference type="InterPro" id="IPR027417">
    <property type="entry name" value="P-loop_NTPase"/>
</dbReference>
<dbReference type="GO" id="GO:0052381">
    <property type="term" value="F:tRNA dimethylallyltransferase activity"/>
    <property type="evidence" value="ECO:0007669"/>
    <property type="project" value="InterPro"/>
</dbReference>
<sequence length="482" mass="54566">MTMAGPPKNPVIAIVGTTGTGKSNLAVSLALSLHEKYPNCPFEVINADAMQMYAGLPIITNKITAEEQMGVPHHLLGCVGVTDEAWRVSKFVTEARDVMQNIWARGGVPILVGGTFYYLQSLLFDRSLVGEKAKDGPPEDALKDENNIQAQKTSELDDMTTPELYARLHEVDPIMAGRWHPNDRRKIRRSLEIWLQTGKKASDVYAEQQQDDQRNDGDTVVDSVGGLAYPSLFFWTHTSRDILKQRLDARVDKMYVSGLLDEVSQLYRTLQDVEAEYGKQPDQTRGIWVSIGFKEFKSYLERLAEGCAVETELREMLEGALEETKSATRQYAKAQLKWIRIKLLLALRDAAATGNLWPLCTDYADNKQRWKGDVVEPAVKLGEAFLTGISLPKQETELAQPLLELLEPKRQYDLGKRRDLWVTKTCDVCQVTATNDIEWAKHTQGNRHKKLMKKQRLQAENEERRAHTELNTEGRRQPSRQG</sequence>
<accession>A0A5N6KYA4</accession>
<evidence type="ECO:0000313" key="8">
    <source>
        <dbReference type="EMBL" id="KAB8360805.1"/>
    </source>
</evidence>
<keyword evidence="5 6" id="KW-0067">ATP-binding</keyword>
<dbReference type="HAMAP" id="MF_00185">
    <property type="entry name" value="IPP_trans"/>
    <property type="match status" value="1"/>
</dbReference>
<name>A0A5N6KYA4_9ROSI</name>
<dbReference type="GO" id="GO:0006400">
    <property type="term" value="P:tRNA modification"/>
    <property type="evidence" value="ECO:0007669"/>
    <property type="project" value="TreeGrafter"/>
</dbReference>
<dbReference type="SUPFAM" id="SSF57667">
    <property type="entry name" value="beta-beta-alpha zinc fingers"/>
    <property type="match status" value="1"/>
</dbReference>
<dbReference type="AlphaFoldDB" id="A0A5N6KYA4"/>
<feature type="compositionally biased region" description="Basic and acidic residues" evidence="7">
    <location>
        <begin position="457"/>
        <end position="476"/>
    </location>
</feature>
<dbReference type="Proteomes" id="UP000327013">
    <property type="component" value="Unassembled WGS sequence"/>
</dbReference>
<evidence type="ECO:0008006" key="10">
    <source>
        <dbReference type="Google" id="ProtNLM"/>
    </source>
</evidence>
<keyword evidence="9" id="KW-1185">Reference proteome</keyword>
<comment type="similarity">
    <text evidence="1 6">Belongs to the IPP transferase family.</text>
</comment>
<dbReference type="SUPFAM" id="SSF52540">
    <property type="entry name" value="P-loop containing nucleoside triphosphate hydrolases"/>
    <property type="match status" value="2"/>
</dbReference>
<comment type="caution">
    <text evidence="8">The sequence shown here is derived from an EMBL/GenBank/DDBJ whole genome shotgun (WGS) entry which is preliminary data.</text>
</comment>
<keyword evidence="3" id="KW-0203">Cytokinin biosynthesis</keyword>
<dbReference type="InterPro" id="IPR036236">
    <property type="entry name" value="Znf_C2H2_sf"/>
</dbReference>
<dbReference type="GO" id="GO:0005739">
    <property type="term" value="C:mitochondrion"/>
    <property type="evidence" value="ECO:0007669"/>
    <property type="project" value="TreeGrafter"/>
</dbReference>
<dbReference type="Gene3D" id="3.40.50.300">
    <property type="entry name" value="P-loop containing nucleotide triphosphate hydrolases"/>
    <property type="match status" value="1"/>
</dbReference>
<dbReference type="InterPro" id="IPR039657">
    <property type="entry name" value="Dimethylallyltransferase"/>
</dbReference>
<evidence type="ECO:0000256" key="6">
    <source>
        <dbReference type="RuleBase" id="RU003785"/>
    </source>
</evidence>
<evidence type="ECO:0000256" key="2">
    <source>
        <dbReference type="ARBA" id="ARBA00022679"/>
    </source>
</evidence>
<protein>
    <recommendedName>
        <fullName evidence="10">tRNA dimethylallyltransferase</fullName>
    </recommendedName>
</protein>
<dbReference type="OrthoDB" id="775260at2759"/>
<evidence type="ECO:0000256" key="4">
    <source>
        <dbReference type="ARBA" id="ARBA00022741"/>
    </source>
</evidence>
<dbReference type="GO" id="GO:0005524">
    <property type="term" value="F:ATP binding"/>
    <property type="evidence" value="ECO:0007669"/>
    <property type="project" value="UniProtKB-KW"/>
</dbReference>
<evidence type="ECO:0000256" key="1">
    <source>
        <dbReference type="ARBA" id="ARBA00005842"/>
    </source>
</evidence>
<dbReference type="EMBL" id="VIBQ01000017">
    <property type="protein sequence ID" value="KAB8360805.1"/>
    <property type="molecule type" value="Genomic_DNA"/>
</dbReference>
<reference evidence="8 9" key="1">
    <citation type="submission" date="2019-06" db="EMBL/GenBank/DDBJ databases">
        <title>A chromosomal-level reference genome of Carpinus fangiana (Coryloideae, Betulaceae).</title>
        <authorList>
            <person name="Yang X."/>
            <person name="Wang Z."/>
            <person name="Zhang L."/>
            <person name="Hao G."/>
            <person name="Liu J."/>
            <person name="Yang Y."/>
        </authorList>
    </citation>
    <scope>NUCLEOTIDE SEQUENCE [LARGE SCALE GENOMIC DNA]</scope>
    <source>
        <strain evidence="8">Cfa_2016G</strain>
        <tissue evidence="8">Leaf</tissue>
    </source>
</reference>
<evidence type="ECO:0000256" key="3">
    <source>
        <dbReference type="ARBA" id="ARBA00022712"/>
    </source>
</evidence>
<dbReference type="PANTHER" id="PTHR11088">
    <property type="entry name" value="TRNA DIMETHYLALLYLTRANSFERASE"/>
    <property type="match status" value="1"/>
</dbReference>
<dbReference type="Pfam" id="PF01715">
    <property type="entry name" value="IPPT"/>
    <property type="match status" value="1"/>
</dbReference>
<dbReference type="Gene3D" id="1.10.20.140">
    <property type="match status" value="1"/>
</dbReference>
<dbReference type="InterPro" id="IPR018022">
    <property type="entry name" value="IPT"/>
</dbReference>
<proteinExistence type="inferred from homology"/>
<dbReference type="Gene3D" id="3.30.160.60">
    <property type="entry name" value="Classic Zinc Finger"/>
    <property type="match status" value="1"/>
</dbReference>
<evidence type="ECO:0000256" key="7">
    <source>
        <dbReference type="SAM" id="MobiDB-lite"/>
    </source>
</evidence>